<dbReference type="EMBL" id="MK112529">
    <property type="protein sequence ID" value="AZF98446.1"/>
    <property type="molecule type" value="Genomic_DNA"/>
</dbReference>
<dbReference type="GO" id="GO:0006261">
    <property type="term" value="P:DNA-templated DNA replication"/>
    <property type="evidence" value="ECO:0007669"/>
    <property type="project" value="InterPro"/>
</dbReference>
<keyword evidence="1" id="KW-0235">DNA replication</keyword>
<dbReference type="InterPro" id="IPR036397">
    <property type="entry name" value="RNaseH_sf"/>
</dbReference>
<evidence type="ECO:0000256" key="2">
    <source>
        <dbReference type="ARBA" id="ARBA00023109"/>
    </source>
</evidence>
<dbReference type="InterPro" id="IPR043502">
    <property type="entry name" value="DNA/RNA_pol_sf"/>
</dbReference>
<evidence type="ECO:0000313" key="5">
    <source>
        <dbReference type="Proteomes" id="UP000274188"/>
    </source>
</evidence>
<sequence>MGDIVRGARLLPSDLLALYQMGVNTPGSSMSVDTETSGLRTDEGARISTVSIAWLDETDDWDFVQSEVWPSGISTNHKEPVYEGKPDIRVISFAWPFDQGVSGTGKPEDNGQATLWPDAENLPLSEWTALLEFIRLVGDSHSLDMQNSKFDCHMFRAGCRRWPGVGDDFMDFVQWDTQNGNDLVFGFLPSTSLKGPGTATEFLWGAQESDEKHVISEYLKKKKLPKGRWDLMPWDTIAKYADQDARLTTRLKAVQLDWILDGGVPWMDGKQGRMEASEAFLRRMNMTYLLYRMEKRGLPFDIEEAQQASAELKRRASTFSKELPFKPATLDMAKHYWFGSGLKHGVEGLGHPPVATTDGGAPSLTANDLGKLILQDLPGAAVWRNFAKCQDADSRWYEGWLTKAGRDGRLRTSVRQNGTRSGRFSVEGIQLQAIPQNYKLSGYEGMDGIPSPRALIGSAVAKMPGWEMWELDLANAELRVAALFAKCQRMLDMIDQGMDLHGETAKELFNASEDDENWDQRRSIAKRANFSLIFGVGWATLQQNIEVNTGIILSDREAQVLVKDWNALYPEYKRAINEHMARIERRQKDRREVAGYLQMSNGERRWFAKHEDTHKGFNQRVQPSLAQFGINWWTLADKYISSQLTEEELEVGGTVLLVHDSMVLLLPNDRAKAIIDRVIEIGVELWAETFPGVPGGVDAKIWNGGK</sequence>
<keyword evidence="5" id="KW-1185">Reference proteome</keyword>
<gene>
    <name evidence="4" type="primary">45</name>
    <name evidence="4" type="ORF">SEA_BIGMACK_45</name>
</gene>
<accession>A0A3G8FUM0</accession>
<evidence type="ECO:0000259" key="3">
    <source>
        <dbReference type="SMART" id="SM00482"/>
    </source>
</evidence>
<dbReference type="Gene3D" id="3.30.70.370">
    <property type="match status" value="1"/>
</dbReference>
<dbReference type="PANTHER" id="PTHR10133">
    <property type="entry name" value="DNA POLYMERASE I"/>
    <property type="match status" value="1"/>
</dbReference>
<dbReference type="KEGG" id="vg:63910561"/>
<evidence type="ECO:0000256" key="1">
    <source>
        <dbReference type="ARBA" id="ARBA00022705"/>
    </source>
</evidence>
<dbReference type="Gene3D" id="1.10.150.20">
    <property type="entry name" value="5' to 3' exonuclease, C-terminal subdomain"/>
    <property type="match status" value="1"/>
</dbReference>
<dbReference type="SUPFAM" id="SSF56672">
    <property type="entry name" value="DNA/RNA polymerases"/>
    <property type="match status" value="1"/>
</dbReference>
<dbReference type="Gene3D" id="3.30.420.10">
    <property type="entry name" value="Ribonuclease H-like superfamily/Ribonuclease H"/>
    <property type="match status" value="1"/>
</dbReference>
<dbReference type="GO" id="GO:0003677">
    <property type="term" value="F:DNA binding"/>
    <property type="evidence" value="ECO:0007669"/>
    <property type="project" value="InterPro"/>
</dbReference>
<dbReference type="RefSeq" id="YP_010049843.1">
    <property type="nucleotide sequence ID" value="NC_054418.1"/>
</dbReference>
<dbReference type="GO" id="GO:0003887">
    <property type="term" value="F:DNA-directed DNA polymerase activity"/>
    <property type="evidence" value="ECO:0007669"/>
    <property type="project" value="InterPro"/>
</dbReference>
<dbReference type="NCBIfam" id="NF038381">
    <property type="entry name" value="phage_DpoZ_2"/>
    <property type="match status" value="1"/>
</dbReference>
<dbReference type="Pfam" id="PF00476">
    <property type="entry name" value="DNA_pol_A"/>
    <property type="match status" value="1"/>
</dbReference>
<proteinExistence type="predicted"/>
<evidence type="ECO:0000313" key="4">
    <source>
        <dbReference type="EMBL" id="AZF98446.1"/>
    </source>
</evidence>
<organism evidence="4 5">
    <name type="scientific">Arthrobacter phage BigMack</name>
    <dbReference type="NCBI Taxonomy" id="2488953"/>
    <lineage>
        <taxon>Viruses</taxon>
        <taxon>Duplodnaviria</taxon>
        <taxon>Heunggongvirae</taxon>
        <taxon>Uroviricota</taxon>
        <taxon>Caudoviricetes</taxon>
        <taxon>Korravirus</taxon>
        <taxon>Korravirus bigmack</taxon>
    </lineage>
</organism>
<dbReference type="InterPro" id="IPR002298">
    <property type="entry name" value="DNA_polymerase_A"/>
</dbReference>
<reference evidence="4 5" key="1">
    <citation type="submission" date="2018-10" db="EMBL/GenBank/DDBJ databases">
        <authorList>
            <person name="Aull H.G."/>
            <person name="Zack K."/>
            <person name="Garlena R.A."/>
            <person name="Russell D.A."/>
            <person name="Pope W.H."/>
            <person name="Jacobs-Sera D."/>
            <person name="Hatfull G.F."/>
        </authorList>
    </citation>
    <scope>NUCLEOTIDE SEQUENCE [LARGE SCALE GENOMIC DNA]</scope>
</reference>
<name>A0A3G8FUM0_9CAUD</name>
<dbReference type="GeneID" id="63910561"/>
<keyword evidence="2" id="KW-1194">Viral DNA replication</keyword>
<dbReference type="GO" id="GO:0039693">
    <property type="term" value="P:viral DNA genome replication"/>
    <property type="evidence" value="ECO:0007669"/>
    <property type="project" value="UniProtKB-KW"/>
</dbReference>
<dbReference type="SMART" id="SM00482">
    <property type="entry name" value="POLAc"/>
    <property type="match status" value="1"/>
</dbReference>
<feature type="domain" description="DNA-directed DNA polymerase family A palm" evidence="3">
    <location>
        <begin position="457"/>
        <end position="670"/>
    </location>
</feature>
<dbReference type="PRINTS" id="PR00868">
    <property type="entry name" value="DNAPOLI"/>
</dbReference>
<dbReference type="InterPro" id="IPR001098">
    <property type="entry name" value="DNA-dir_DNA_pol_A_palm_dom"/>
</dbReference>
<protein>
    <submittedName>
        <fullName evidence="4">DNA polymerase I</fullName>
    </submittedName>
</protein>
<dbReference type="GO" id="GO:0006302">
    <property type="term" value="P:double-strand break repair"/>
    <property type="evidence" value="ECO:0007669"/>
    <property type="project" value="TreeGrafter"/>
</dbReference>
<dbReference type="Proteomes" id="UP000274188">
    <property type="component" value="Segment"/>
</dbReference>
<dbReference type="PANTHER" id="PTHR10133:SF27">
    <property type="entry name" value="DNA POLYMERASE NU"/>
    <property type="match status" value="1"/>
</dbReference>